<dbReference type="EMBL" id="LOBR01000049">
    <property type="protein sequence ID" value="KYN87199.1"/>
    <property type="molecule type" value="Genomic_DNA"/>
</dbReference>
<accession>A0A151KWC5</accession>
<dbReference type="Proteomes" id="UP000075346">
    <property type="component" value="Unassembled WGS sequence"/>
</dbReference>
<protein>
    <submittedName>
        <fullName evidence="2">Uncharacterized protein</fullName>
    </submittedName>
</protein>
<evidence type="ECO:0000313" key="2">
    <source>
        <dbReference type="EMBL" id="KYN87199.1"/>
    </source>
</evidence>
<sequence>MQFKVFKRRVKDGFFGKTTNTALDVQLQEMADARFGATYILAKTEIKHVPHFSTDLFGNFIVGAEPLEDAKNLAKAALEKTNAGKKIVGAISVIGEATDTVIRKIKAMISEFFQNLLQKVRCVYGEIVFASKWVTEYATWMVAEFAGNISECIPGWGYVQNAADIYSGVKQAIFKGKDFATQLYAGRGVELLGGHPSVIANALARHSLAGVAGGLKTAAVGVTKTGLEIAGDAFAGVGTLVSALTGMFDRVITVVDWLVQISLMDSVLAKAKQEWDNRGSKTAMVNNHQAFSEWFQSAVIHTPVIAALVMGSGFVAHPYKFLQLITPNNQIKSQSDFEKGIRYIEKLKDLSVSYVQEYIDAYSVDFTSEDGFVSARLAELKTGQGILHGEEIAVVVTQPLPKLQPRAATI</sequence>
<comment type="caution">
    <text evidence="2">The sequence shown here is derived from an EMBL/GenBank/DDBJ whole genome shotgun (WGS) entry which is preliminary data.</text>
</comment>
<evidence type="ECO:0000313" key="3">
    <source>
        <dbReference type="Proteomes" id="UP000075346"/>
    </source>
</evidence>
<proteinExistence type="predicted"/>
<dbReference type="AlphaFoldDB" id="A0A151KWC5"/>
<dbReference type="Proteomes" id="UP000075609">
    <property type="component" value="Unassembled WGS sequence"/>
</dbReference>
<name>A0A151KWC5_9VIBR</name>
<reference evidence="2 4" key="2">
    <citation type="submission" date="2015-12" db="EMBL/GenBank/DDBJ databases">
        <authorList>
            <person name="Tarr C.L."/>
            <person name="Gladney L.M."/>
        </authorList>
    </citation>
    <scope>NUCLEOTIDE SEQUENCE</scope>
    <source>
        <strain evidence="1 4">1048-83</strain>
        <strain evidence="2">2538-88</strain>
    </source>
</reference>
<dbReference type="RefSeq" id="WP_061893062.1">
    <property type="nucleotide sequence ID" value="NZ_CAXYEW010000029.1"/>
</dbReference>
<keyword evidence="4" id="KW-1185">Reference proteome</keyword>
<gene>
    <name evidence="1" type="ORF">ATY35_15680</name>
    <name evidence="2" type="ORF">ATY37_18255</name>
</gene>
<evidence type="ECO:0000313" key="4">
    <source>
        <dbReference type="Proteomes" id="UP000075609"/>
    </source>
</evidence>
<organism evidence="2 3">
    <name type="scientific">Vibrio cidicii</name>
    <dbReference type="NCBI Taxonomy" id="1763883"/>
    <lineage>
        <taxon>Bacteria</taxon>
        <taxon>Pseudomonadati</taxon>
        <taxon>Pseudomonadota</taxon>
        <taxon>Gammaproteobacteria</taxon>
        <taxon>Vibrionales</taxon>
        <taxon>Vibrionaceae</taxon>
        <taxon>Vibrio</taxon>
    </lineage>
</organism>
<dbReference type="GeneID" id="95678109"/>
<dbReference type="EMBL" id="LOBP01000145">
    <property type="protein sequence ID" value="KYN85738.1"/>
    <property type="molecule type" value="Genomic_DNA"/>
</dbReference>
<evidence type="ECO:0000313" key="1">
    <source>
        <dbReference type="EMBL" id="KYN85738.1"/>
    </source>
</evidence>
<reference evidence="3" key="1">
    <citation type="submission" date="2015-12" db="EMBL/GenBank/DDBJ databases">
        <authorList>
            <person name="Shamseldin A."/>
            <person name="Moawad H."/>
            <person name="Abd El-Rahim W.M."/>
            <person name="Sadowsky M.J."/>
        </authorList>
    </citation>
    <scope>NUCLEOTIDE SEQUENCE [LARGE SCALE GENOMIC DNA]</scope>
    <source>
        <strain evidence="3">2538-88</strain>
    </source>
</reference>